<dbReference type="RefSeq" id="WP_323298243.1">
    <property type="nucleotide sequence ID" value="NZ_JAYFUM010000023.1"/>
</dbReference>
<proteinExistence type="predicted"/>
<feature type="domain" description="HTH marR-type" evidence="4">
    <location>
        <begin position="68"/>
        <end position="198"/>
    </location>
</feature>
<dbReference type="Proteomes" id="UP001302949">
    <property type="component" value="Unassembled WGS sequence"/>
</dbReference>
<evidence type="ECO:0000256" key="3">
    <source>
        <dbReference type="ARBA" id="ARBA00023163"/>
    </source>
</evidence>
<evidence type="ECO:0000313" key="6">
    <source>
        <dbReference type="Proteomes" id="UP001302949"/>
    </source>
</evidence>
<keyword evidence="3" id="KW-0804">Transcription</keyword>
<evidence type="ECO:0000313" key="5">
    <source>
        <dbReference type="EMBL" id="MEA5141090.1"/>
    </source>
</evidence>
<dbReference type="InterPro" id="IPR036388">
    <property type="entry name" value="WH-like_DNA-bd_sf"/>
</dbReference>
<dbReference type="InterPro" id="IPR000835">
    <property type="entry name" value="HTH_MarR-typ"/>
</dbReference>
<dbReference type="PANTHER" id="PTHR42756:SF1">
    <property type="entry name" value="TRANSCRIPTIONAL REPRESSOR OF EMRAB OPERON"/>
    <property type="match status" value="1"/>
</dbReference>
<evidence type="ECO:0000256" key="2">
    <source>
        <dbReference type="ARBA" id="ARBA00023125"/>
    </source>
</evidence>
<keyword evidence="2 5" id="KW-0238">DNA-binding</keyword>
<dbReference type="PANTHER" id="PTHR42756">
    <property type="entry name" value="TRANSCRIPTIONAL REGULATOR, MARR"/>
    <property type="match status" value="1"/>
</dbReference>
<comment type="caution">
    <text evidence="5">The sequence shown here is derived from an EMBL/GenBank/DDBJ whole genome shotgun (WGS) entry which is preliminary data.</text>
</comment>
<dbReference type="SUPFAM" id="SSF46785">
    <property type="entry name" value="Winged helix' DNA-binding domain"/>
    <property type="match status" value="1"/>
</dbReference>
<dbReference type="InterPro" id="IPR036390">
    <property type="entry name" value="WH_DNA-bd_sf"/>
</dbReference>
<keyword evidence="1" id="KW-0805">Transcription regulation</keyword>
<dbReference type="EMBL" id="JAYFUM010000023">
    <property type="protein sequence ID" value="MEA5141090.1"/>
    <property type="molecule type" value="Genomic_DNA"/>
</dbReference>
<accession>A0ABU5QE15</accession>
<dbReference type="Gene3D" id="1.10.10.10">
    <property type="entry name" value="Winged helix-like DNA-binding domain superfamily/Winged helix DNA-binding domain"/>
    <property type="match status" value="1"/>
</dbReference>
<evidence type="ECO:0000256" key="1">
    <source>
        <dbReference type="ARBA" id="ARBA00023015"/>
    </source>
</evidence>
<keyword evidence="6" id="KW-1185">Reference proteome</keyword>
<protein>
    <submittedName>
        <fullName evidence="5">Winged helix DNA-binding protein</fullName>
    </submittedName>
</protein>
<dbReference type="GO" id="GO:0003677">
    <property type="term" value="F:DNA binding"/>
    <property type="evidence" value="ECO:0007669"/>
    <property type="project" value="UniProtKB-KW"/>
</dbReference>
<dbReference type="SMART" id="SM00347">
    <property type="entry name" value="HTH_MARR"/>
    <property type="match status" value="1"/>
</dbReference>
<dbReference type="PROSITE" id="PS50995">
    <property type="entry name" value="HTH_MARR_2"/>
    <property type="match status" value="1"/>
</dbReference>
<sequence>MKKDILIEIIEHLSQFSADYQSDKTYTLKDFIGYLNASVGVEKTAMRKIEGEQERQIQTIREESNSDVSILITLLFRYAKGYIKKALQNSSIQTVDEFAFLITLMTHDSLTKTELVNKQIMEKTSGVDVIKRLINQNLIQEFSDKNDKRSIRVIITPQGKEELEKVLPEMAKVSKIVVGNLTNPEINTLSYLLKKLDFFHNDIFMNKRNANLNDILNEVNINKSY</sequence>
<reference evidence="5 6" key="1">
    <citation type="submission" date="2023-12" db="EMBL/GenBank/DDBJ databases">
        <title>Novel species of the genus Arcicella isolated from rivers.</title>
        <authorList>
            <person name="Lu H."/>
        </authorList>
    </citation>
    <scope>NUCLEOTIDE SEQUENCE [LARGE SCALE GENOMIC DNA]</scope>
    <source>
        <strain evidence="5 6">KCTC 23307</strain>
    </source>
</reference>
<name>A0ABU5QE15_9BACT</name>
<evidence type="ECO:0000259" key="4">
    <source>
        <dbReference type="PROSITE" id="PS50995"/>
    </source>
</evidence>
<organism evidence="5 6">
    <name type="scientific">Arcicella rigui</name>
    <dbReference type="NCBI Taxonomy" id="797020"/>
    <lineage>
        <taxon>Bacteria</taxon>
        <taxon>Pseudomonadati</taxon>
        <taxon>Bacteroidota</taxon>
        <taxon>Cytophagia</taxon>
        <taxon>Cytophagales</taxon>
        <taxon>Flectobacillaceae</taxon>
        <taxon>Arcicella</taxon>
    </lineage>
</organism>
<gene>
    <name evidence="5" type="ORF">VB248_18200</name>
</gene>
<dbReference type="Pfam" id="PF13463">
    <property type="entry name" value="HTH_27"/>
    <property type="match status" value="1"/>
</dbReference>